<evidence type="ECO:0000256" key="7">
    <source>
        <dbReference type="ARBA" id="ARBA00023163"/>
    </source>
</evidence>
<organism evidence="12 13">
    <name type="scientific">Frisingicoccus caecimuris</name>
    <dbReference type="NCBI Taxonomy" id="1796636"/>
    <lineage>
        <taxon>Bacteria</taxon>
        <taxon>Bacillati</taxon>
        <taxon>Bacillota</taxon>
        <taxon>Clostridia</taxon>
        <taxon>Lachnospirales</taxon>
        <taxon>Lachnospiraceae</taxon>
        <taxon>Frisingicoccus</taxon>
    </lineage>
</organism>
<evidence type="ECO:0000256" key="1">
    <source>
        <dbReference type="ARBA" id="ARBA00006711"/>
    </source>
</evidence>
<comment type="caution">
    <text evidence="12">The sequence shown here is derived from an EMBL/GenBank/DDBJ whole genome shotgun (WGS) entry which is preliminary data.</text>
</comment>
<dbReference type="GO" id="GO:0003677">
    <property type="term" value="F:DNA binding"/>
    <property type="evidence" value="ECO:0007669"/>
    <property type="project" value="UniProtKB-UniRule"/>
</dbReference>
<dbReference type="EMBL" id="SLXA01000003">
    <property type="protein sequence ID" value="TCO85388.1"/>
    <property type="molecule type" value="Genomic_DNA"/>
</dbReference>
<protein>
    <recommendedName>
        <fullName evidence="3 10">DNA-directed RNA polymerase subunit omega</fullName>
        <shortName evidence="10">RNAP omega subunit</shortName>
        <ecNumber evidence="2 10">2.7.7.6</ecNumber>
    </recommendedName>
    <alternativeName>
        <fullName evidence="10">RNA polymerase omega subunit</fullName>
    </alternativeName>
    <alternativeName>
        <fullName evidence="8 10">Transcriptase subunit omega</fullName>
    </alternativeName>
</protein>
<keyword evidence="5 10" id="KW-0808">Transferase</keyword>
<evidence type="ECO:0000256" key="4">
    <source>
        <dbReference type="ARBA" id="ARBA00022478"/>
    </source>
</evidence>
<comment type="function">
    <text evidence="10">Promotes RNA polymerase assembly. Latches the N- and C-terminal regions of the beta' subunit thereby facilitating its interaction with the beta and alpha subunits.</text>
</comment>
<dbReference type="GO" id="GO:0006351">
    <property type="term" value="P:DNA-templated transcription"/>
    <property type="evidence" value="ECO:0007669"/>
    <property type="project" value="UniProtKB-UniRule"/>
</dbReference>
<dbReference type="Proteomes" id="UP000295711">
    <property type="component" value="Unassembled WGS sequence"/>
</dbReference>
<proteinExistence type="inferred from homology"/>
<dbReference type="InterPro" id="IPR003716">
    <property type="entry name" value="DNA-dir_RNA_pol_omega"/>
</dbReference>
<dbReference type="PANTHER" id="PTHR34476">
    <property type="entry name" value="DNA-DIRECTED RNA POLYMERASE SUBUNIT OMEGA"/>
    <property type="match status" value="1"/>
</dbReference>
<sequence>MLHPSYSDLIEVVNSGVEEGEAPVVQSRYSIVIATAKRARQLISGAEPLVDDAAGKKPLSIAVEELYSGKIKILGEDEEIGGDMLDLAEDISEEEIEISEEAEETTDEAETETEA</sequence>
<evidence type="ECO:0000256" key="5">
    <source>
        <dbReference type="ARBA" id="ARBA00022679"/>
    </source>
</evidence>
<keyword evidence="4 10" id="KW-0240">DNA-directed RNA polymerase</keyword>
<accession>A0A4R2LJC0</accession>
<dbReference type="InterPro" id="IPR006110">
    <property type="entry name" value="Pol_omega/Rpo6/RPB6"/>
</dbReference>
<dbReference type="GO" id="GO:0003899">
    <property type="term" value="F:DNA-directed RNA polymerase activity"/>
    <property type="evidence" value="ECO:0007669"/>
    <property type="project" value="UniProtKB-UniRule"/>
</dbReference>
<dbReference type="Gene3D" id="3.90.940.10">
    <property type="match status" value="1"/>
</dbReference>
<keyword evidence="7 10" id="KW-0804">Transcription</keyword>
<evidence type="ECO:0000256" key="3">
    <source>
        <dbReference type="ARBA" id="ARBA00013725"/>
    </source>
</evidence>
<dbReference type="GO" id="GO:0000428">
    <property type="term" value="C:DNA-directed RNA polymerase complex"/>
    <property type="evidence" value="ECO:0007669"/>
    <property type="project" value="UniProtKB-KW"/>
</dbReference>
<reference evidence="12 13" key="1">
    <citation type="submission" date="2019-03" db="EMBL/GenBank/DDBJ databases">
        <title>Genomic Encyclopedia of Type Strains, Phase IV (KMG-IV): sequencing the most valuable type-strain genomes for metagenomic binning, comparative biology and taxonomic classification.</title>
        <authorList>
            <person name="Goeker M."/>
        </authorList>
    </citation>
    <scope>NUCLEOTIDE SEQUENCE [LARGE SCALE GENOMIC DNA]</scope>
    <source>
        <strain evidence="12 13">DSM 28559</strain>
    </source>
</reference>
<dbReference type="AlphaFoldDB" id="A0A4R2LJC0"/>
<dbReference type="NCBIfam" id="TIGR00690">
    <property type="entry name" value="rpoZ"/>
    <property type="match status" value="1"/>
</dbReference>
<dbReference type="PANTHER" id="PTHR34476:SF1">
    <property type="entry name" value="DNA-DIRECTED RNA POLYMERASE SUBUNIT OMEGA"/>
    <property type="match status" value="1"/>
</dbReference>
<comment type="similarity">
    <text evidence="1 10">Belongs to the RNA polymerase subunit omega family.</text>
</comment>
<evidence type="ECO:0000256" key="10">
    <source>
        <dbReference type="HAMAP-Rule" id="MF_00366"/>
    </source>
</evidence>
<feature type="region of interest" description="Disordered" evidence="11">
    <location>
        <begin position="94"/>
        <end position="115"/>
    </location>
</feature>
<dbReference type="HAMAP" id="MF_00366">
    <property type="entry name" value="RNApol_bact_RpoZ"/>
    <property type="match status" value="1"/>
</dbReference>
<evidence type="ECO:0000313" key="13">
    <source>
        <dbReference type="Proteomes" id="UP000295711"/>
    </source>
</evidence>
<dbReference type="SUPFAM" id="SSF63562">
    <property type="entry name" value="RPB6/omega subunit-like"/>
    <property type="match status" value="1"/>
</dbReference>
<evidence type="ECO:0000256" key="9">
    <source>
        <dbReference type="ARBA" id="ARBA00048552"/>
    </source>
</evidence>
<evidence type="ECO:0000256" key="2">
    <source>
        <dbReference type="ARBA" id="ARBA00012418"/>
    </source>
</evidence>
<evidence type="ECO:0000256" key="11">
    <source>
        <dbReference type="SAM" id="MobiDB-lite"/>
    </source>
</evidence>
<comment type="catalytic activity">
    <reaction evidence="9 10">
        <text>RNA(n) + a ribonucleoside 5'-triphosphate = RNA(n+1) + diphosphate</text>
        <dbReference type="Rhea" id="RHEA:21248"/>
        <dbReference type="Rhea" id="RHEA-COMP:14527"/>
        <dbReference type="Rhea" id="RHEA-COMP:17342"/>
        <dbReference type="ChEBI" id="CHEBI:33019"/>
        <dbReference type="ChEBI" id="CHEBI:61557"/>
        <dbReference type="ChEBI" id="CHEBI:140395"/>
        <dbReference type="EC" id="2.7.7.6"/>
    </reaction>
</comment>
<keyword evidence="13" id="KW-1185">Reference proteome</keyword>
<evidence type="ECO:0000313" key="12">
    <source>
        <dbReference type="EMBL" id="TCO85388.1"/>
    </source>
</evidence>
<evidence type="ECO:0000256" key="8">
    <source>
        <dbReference type="ARBA" id="ARBA00029924"/>
    </source>
</evidence>
<evidence type="ECO:0000256" key="6">
    <source>
        <dbReference type="ARBA" id="ARBA00022695"/>
    </source>
</evidence>
<dbReference type="SMART" id="SM01409">
    <property type="entry name" value="RNA_pol_Rpb6"/>
    <property type="match status" value="1"/>
</dbReference>
<keyword evidence="6 10" id="KW-0548">Nucleotidyltransferase</keyword>
<comment type="subunit">
    <text evidence="10">The RNAP catalytic core consists of 2 alpha, 1 beta, 1 beta' and 1 omega subunit. When a sigma factor is associated with the core the holoenzyme is formed, which can initiate transcription.</text>
</comment>
<dbReference type="OrthoDB" id="9815459at2"/>
<dbReference type="InterPro" id="IPR036161">
    <property type="entry name" value="RPB6/omega-like_sf"/>
</dbReference>
<gene>
    <name evidence="10" type="primary">rpoZ</name>
    <name evidence="12" type="ORF">EV212_103109</name>
</gene>
<dbReference type="EC" id="2.7.7.6" evidence="2 10"/>
<dbReference type="Pfam" id="PF01192">
    <property type="entry name" value="RNA_pol_Rpb6"/>
    <property type="match status" value="1"/>
</dbReference>
<name>A0A4R2LJC0_9FIRM</name>